<comment type="caution">
    <text evidence="1">The sequence shown here is derived from an EMBL/GenBank/DDBJ whole genome shotgun (WGS) entry which is preliminary data.</text>
</comment>
<evidence type="ECO:0000313" key="2">
    <source>
        <dbReference type="Proteomes" id="UP000639606"/>
    </source>
</evidence>
<dbReference type="Proteomes" id="UP000639606">
    <property type="component" value="Unassembled WGS sequence"/>
</dbReference>
<evidence type="ECO:0000313" key="1">
    <source>
        <dbReference type="EMBL" id="GGP35621.1"/>
    </source>
</evidence>
<dbReference type="EMBL" id="BMRG01000001">
    <property type="protein sequence ID" value="GGP35621.1"/>
    <property type="molecule type" value="Genomic_DNA"/>
</dbReference>
<keyword evidence="2" id="KW-1185">Reference proteome</keyword>
<sequence length="100" mass="10824">MHRASALNYYPCRRTRGGCLNLAPGRTATTRRTWSHLPGLDFVTADAAEYLATTTTSFDIIHSIFGAVRFTDPAEVVAPPAPDQRGTLLVRASAGRARHG</sequence>
<gene>
    <name evidence="1" type="ORF">GCM10010185_03160</name>
</gene>
<evidence type="ECO:0008006" key="3">
    <source>
        <dbReference type="Google" id="ProtNLM"/>
    </source>
</evidence>
<name>A0A918AGS2_9PSEU</name>
<organism evidence="1 2">
    <name type="scientific">Saccharothrix coeruleofusca</name>
    <dbReference type="NCBI Taxonomy" id="33919"/>
    <lineage>
        <taxon>Bacteria</taxon>
        <taxon>Bacillati</taxon>
        <taxon>Actinomycetota</taxon>
        <taxon>Actinomycetes</taxon>
        <taxon>Pseudonocardiales</taxon>
        <taxon>Pseudonocardiaceae</taxon>
        <taxon>Saccharothrix</taxon>
    </lineage>
</organism>
<reference evidence="1" key="2">
    <citation type="submission" date="2020-09" db="EMBL/GenBank/DDBJ databases">
        <authorList>
            <person name="Sun Q."/>
            <person name="Ohkuma M."/>
        </authorList>
    </citation>
    <scope>NUCLEOTIDE SEQUENCE</scope>
    <source>
        <strain evidence="1">JCM 3313</strain>
    </source>
</reference>
<reference evidence="1" key="1">
    <citation type="journal article" date="2014" name="Int. J. Syst. Evol. Microbiol.">
        <title>Complete genome sequence of Corynebacterium casei LMG S-19264T (=DSM 44701T), isolated from a smear-ripened cheese.</title>
        <authorList>
            <consortium name="US DOE Joint Genome Institute (JGI-PGF)"/>
            <person name="Walter F."/>
            <person name="Albersmeier A."/>
            <person name="Kalinowski J."/>
            <person name="Ruckert C."/>
        </authorList>
    </citation>
    <scope>NUCLEOTIDE SEQUENCE</scope>
    <source>
        <strain evidence="1">JCM 3313</strain>
    </source>
</reference>
<dbReference type="AlphaFoldDB" id="A0A918AGS2"/>
<protein>
    <recommendedName>
        <fullName evidence="3">S-adenosyl methyltransferase</fullName>
    </recommendedName>
</protein>
<proteinExistence type="predicted"/>
<accession>A0A918AGS2</accession>
<dbReference type="RefSeq" id="WP_189221209.1">
    <property type="nucleotide sequence ID" value="NZ_BMRG01000001.1"/>
</dbReference>